<evidence type="ECO:0000313" key="2">
    <source>
        <dbReference type="Proteomes" id="UP000789702"/>
    </source>
</evidence>
<comment type="caution">
    <text evidence="1">The sequence shown here is derived from an EMBL/GenBank/DDBJ whole genome shotgun (WGS) entry which is preliminary data.</text>
</comment>
<gene>
    <name evidence="1" type="ORF">DHETER_LOCUS3046</name>
</gene>
<dbReference type="Proteomes" id="UP000789702">
    <property type="component" value="Unassembled WGS sequence"/>
</dbReference>
<proteinExistence type="predicted"/>
<accession>A0ACA9KZ97</accession>
<evidence type="ECO:0000313" key="1">
    <source>
        <dbReference type="EMBL" id="CAG8501890.1"/>
    </source>
</evidence>
<protein>
    <submittedName>
        <fullName evidence="1">5564_t:CDS:1</fullName>
    </submittedName>
</protein>
<reference evidence="1" key="1">
    <citation type="submission" date="2021-06" db="EMBL/GenBank/DDBJ databases">
        <authorList>
            <person name="Kallberg Y."/>
            <person name="Tangrot J."/>
            <person name="Rosling A."/>
        </authorList>
    </citation>
    <scope>NUCLEOTIDE SEQUENCE</scope>
    <source>
        <strain evidence="1">IL203A</strain>
    </source>
</reference>
<keyword evidence="2" id="KW-1185">Reference proteome</keyword>
<sequence length="101" mass="11599">MNTEDTIANEPIVDGLKDDTATTTESKEDNFNQKFSKKQKKNYRPKESDLNEKEYKQAQIHNSNGKYIALKKSFEHEEIAVDAIKDLPNNYLDKLGVHKIG</sequence>
<organism evidence="1 2">
    <name type="scientific">Dentiscutata heterogama</name>
    <dbReference type="NCBI Taxonomy" id="1316150"/>
    <lineage>
        <taxon>Eukaryota</taxon>
        <taxon>Fungi</taxon>
        <taxon>Fungi incertae sedis</taxon>
        <taxon>Mucoromycota</taxon>
        <taxon>Glomeromycotina</taxon>
        <taxon>Glomeromycetes</taxon>
        <taxon>Diversisporales</taxon>
        <taxon>Gigasporaceae</taxon>
        <taxon>Dentiscutata</taxon>
    </lineage>
</organism>
<name>A0ACA9KZ97_9GLOM</name>
<dbReference type="EMBL" id="CAJVPU010002482">
    <property type="protein sequence ID" value="CAG8501890.1"/>
    <property type="molecule type" value="Genomic_DNA"/>
</dbReference>